<evidence type="ECO:0000256" key="2">
    <source>
        <dbReference type="ARBA" id="ARBA00022490"/>
    </source>
</evidence>
<comment type="catalytic activity">
    <reaction evidence="1">
        <text>Cleavage of peptide bonds with very broad specificity.</text>
        <dbReference type="EC" id="3.4.25.1"/>
    </reaction>
</comment>
<accession>G3MHB5</accession>
<evidence type="ECO:0000256" key="5">
    <source>
        <dbReference type="ARBA" id="ARBA00022801"/>
    </source>
</evidence>
<sequence length="314" mass="33389">GRHIRQVFSSLLSTGAGAEATEHSNKEGLVQLAVLTKMAAAATVFAEPSSGFCFENCRRNAFLQSQGLTLPKATKTGTTIAGIVFKDGVILGADTRATAGGFVADKNCNKIHYLAPNIYCCGAGTAADTVKTTRMISSQLELHRLATGRIVPVCTANRMLKQMLFRYQGYISAALVLGGVDTTGGVLCSIHPHGSTDRLPFVTMGSGSLAAMAVFERDWKPDMSLEEGKKLVRDAIAAGIFNDLGSGSNVDLCVITRGGLAHVRPYEEANKKGERHLSYKFKKGTTAVLAANVVPVEVEETLVKHVEVEAMDIA</sequence>
<comment type="subcellular location">
    <subcellularLocation>
        <location evidence="11">Cytoplasm</location>
    </subcellularLocation>
    <subcellularLocation>
        <location evidence="11">Nucleus</location>
    </subcellularLocation>
</comment>
<evidence type="ECO:0000256" key="6">
    <source>
        <dbReference type="ARBA" id="ARBA00022942"/>
    </source>
</evidence>
<comment type="similarity">
    <text evidence="11">Belongs to the peptidase T1B family.</text>
</comment>
<evidence type="ECO:0000259" key="12">
    <source>
        <dbReference type="Pfam" id="PF12465"/>
    </source>
</evidence>
<dbReference type="GO" id="GO:0005634">
    <property type="term" value="C:nucleus"/>
    <property type="evidence" value="ECO:0007669"/>
    <property type="project" value="UniProtKB-SubCell"/>
</dbReference>
<dbReference type="CDD" id="cd03763">
    <property type="entry name" value="proteasome_beta_type_7"/>
    <property type="match status" value="1"/>
</dbReference>
<dbReference type="InterPro" id="IPR016050">
    <property type="entry name" value="Proteasome_bsu_CS"/>
</dbReference>
<dbReference type="PRINTS" id="PR00141">
    <property type="entry name" value="PROTEASOME"/>
</dbReference>
<proteinExistence type="evidence at transcript level"/>
<name>G3MHB5_AMBMU</name>
<keyword evidence="3" id="KW-0645">Protease</keyword>
<dbReference type="PANTHER" id="PTHR32194:SF4">
    <property type="entry name" value="PROTEASOME SUBUNIT BETA TYPE-7"/>
    <property type="match status" value="1"/>
</dbReference>
<dbReference type="GO" id="GO:0004298">
    <property type="term" value="F:threonine-type endopeptidase activity"/>
    <property type="evidence" value="ECO:0007669"/>
    <property type="project" value="UniProtKB-KW"/>
</dbReference>
<evidence type="ECO:0000256" key="8">
    <source>
        <dbReference type="ARBA" id="ARBA00024953"/>
    </source>
</evidence>
<comment type="subunit">
    <text evidence="11">Component of the proteasome complex.</text>
</comment>
<keyword evidence="7 11" id="KW-0539">Nucleus</keyword>
<comment type="subunit">
    <text evidence="9">The 26S proteasome consists of a 20S proteasome core and two 19S regulatory subunits. The 20S proteasome core is composed of 28 subunits that are arranged in four stacked rings, resulting in a barrel-shaped structure. The two end rings are each formed by seven alpha subunits, and the two central rings are each formed by seven beta subunits. The catalytic chamber with the active sites is on the inside of the barrel.</text>
</comment>
<keyword evidence="2 11" id="KW-0963">Cytoplasm</keyword>
<keyword evidence="6 11" id="KW-0647">Proteasome</keyword>
<dbReference type="GO" id="GO:0005737">
    <property type="term" value="C:cytoplasm"/>
    <property type="evidence" value="ECO:0007669"/>
    <property type="project" value="UniProtKB-SubCell"/>
</dbReference>
<dbReference type="EMBL" id="JO841266">
    <property type="protein sequence ID" value="AEO32883.1"/>
    <property type="molecule type" value="mRNA"/>
</dbReference>
<dbReference type="MEROPS" id="T01.A02"/>
<dbReference type="GO" id="GO:0005839">
    <property type="term" value="C:proteasome core complex"/>
    <property type="evidence" value="ECO:0007669"/>
    <property type="project" value="InterPro"/>
</dbReference>
<evidence type="ECO:0000256" key="11">
    <source>
        <dbReference type="RuleBase" id="RU004203"/>
    </source>
</evidence>
<dbReference type="Gene3D" id="3.60.20.10">
    <property type="entry name" value="Glutamine Phosphoribosylpyrophosphate, subunit 1, domain 1"/>
    <property type="match status" value="1"/>
</dbReference>
<evidence type="ECO:0000256" key="3">
    <source>
        <dbReference type="ARBA" id="ARBA00022670"/>
    </source>
</evidence>
<evidence type="ECO:0000256" key="10">
    <source>
        <dbReference type="PIRSR" id="PIRSR600243-1"/>
    </source>
</evidence>
<dbReference type="InterPro" id="IPR000243">
    <property type="entry name" value="Pept_T1A_subB"/>
</dbReference>
<dbReference type="PROSITE" id="PS51476">
    <property type="entry name" value="PROTEASOME_BETA_2"/>
    <property type="match status" value="1"/>
</dbReference>
<dbReference type="InterPro" id="IPR001353">
    <property type="entry name" value="Proteasome_sua/b"/>
</dbReference>
<feature type="active site" description="Nucleophile" evidence="10">
    <location>
        <position position="78"/>
    </location>
</feature>
<evidence type="ECO:0000256" key="9">
    <source>
        <dbReference type="ARBA" id="ARBA00026071"/>
    </source>
</evidence>
<protein>
    <recommendedName>
        <fullName evidence="11">Proteasome subunit beta</fullName>
    </recommendedName>
</protein>
<dbReference type="PROSITE" id="PS00854">
    <property type="entry name" value="PROTEASOME_BETA_1"/>
    <property type="match status" value="1"/>
</dbReference>
<dbReference type="FunFam" id="3.60.20.10:FF:000005">
    <property type="entry name" value="Proteasome subunit beta type-2"/>
    <property type="match status" value="1"/>
</dbReference>
<feature type="domain" description="Proteasome beta subunit C-terminal" evidence="12">
    <location>
        <begin position="269"/>
        <end position="303"/>
    </location>
</feature>
<dbReference type="InterPro" id="IPR029055">
    <property type="entry name" value="Ntn_hydrolases_N"/>
</dbReference>
<dbReference type="AlphaFoldDB" id="G3MHB5"/>
<evidence type="ECO:0000256" key="1">
    <source>
        <dbReference type="ARBA" id="ARBA00001198"/>
    </source>
</evidence>
<evidence type="ECO:0000256" key="4">
    <source>
        <dbReference type="ARBA" id="ARBA00022698"/>
    </source>
</evidence>
<feature type="non-terminal residue" evidence="13">
    <location>
        <position position="1"/>
    </location>
</feature>
<comment type="function">
    <text evidence="8">Non-catalytic component of the proteasome, a multicatalytic proteinase complex which is characterized by its ability to cleave peptides with Arg, Phe, Tyr, Leu, and Glu adjacent to the leaving group at neutral or slightly basic pH. The proteasome has an ATP-dependent proteolytic activity.</text>
</comment>
<organism evidence="13">
    <name type="scientific">Amblyomma maculatum</name>
    <name type="common">Gulf Coast tick</name>
    <dbReference type="NCBI Taxonomy" id="34609"/>
    <lineage>
        <taxon>Eukaryota</taxon>
        <taxon>Metazoa</taxon>
        <taxon>Ecdysozoa</taxon>
        <taxon>Arthropoda</taxon>
        <taxon>Chelicerata</taxon>
        <taxon>Arachnida</taxon>
        <taxon>Acari</taxon>
        <taxon>Parasitiformes</taxon>
        <taxon>Ixodida</taxon>
        <taxon>Ixodoidea</taxon>
        <taxon>Ixodidae</taxon>
        <taxon>Amblyomminae</taxon>
        <taxon>Amblyomma</taxon>
    </lineage>
</organism>
<dbReference type="InterPro" id="IPR023333">
    <property type="entry name" value="Proteasome_suB-type"/>
</dbReference>
<dbReference type="GO" id="GO:0051603">
    <property type="term" value="P:proteolysis involved in protein catabolic process"/>
    <property type="evidence" value="ECO:0007669"/>
    <property type="project" value="InterPro"/>
</dbReference>
<keyword evidence="4" id="KW-0888">Threonine protease</keyword>
<dbReference type="Pfam" id="PF00227">
    <property type="entry name" value="Proteasome"/>
    <property type="match status" value="1"/>
</dbReference>
<dbReference type="InterPro" id="IPR024689">
    <property type="entry name" value="Proteasome_bsu_C"/>
</dbReference>
<evidence type="ECO:0000313" key="13">
    <source>
        <dbReference type="EMBL" id="AEO32883.1"/>
    </source>
</evidence>
<evidence type="ECO:0000256" key="7">
    <source>
        <dbReference type="ARBA" id="ARBA00023242"/>
    </source>
</evidence>
<dbReference type="SUPFAM" id="SSF56235">
    <property type="entry name" value="N-terminal nucleophile aminohydrolases (Ntn hydrolases)"/>
    <property type="match status" value="1"/>
</dbReference>
<reference evidence="13" key="1">
    <citation type="journal article" date="2011" name="PLoS ONE">
        <title>A deep insight into the sialotranscriptome of the gulf coast tick, Amblyomma maculatum.</title>
        <authorList>
            <person name="Karim S."/>
            <person name="Singh P."/>
            <person name="Ribeiro J.M."/>
        </authorList>
    </citation>
    <scope>NUCLEOTIDE SEQUENCE</scope>
    <source>
        <tissue evidence="13">Salivary gland</tissue>
    </source>
</reference>
<dbReference type="PANTHER" id="PTHR32194">
    <property type="entry name" value="METALLOPROTEASE TLDD"/>
    <property type="match status" value="1"/>
</dbReference>
<comment type="function">
    <text evidence="11">Component of the proteasome, a multicatalytic proteinase complex which is characterized by its ability to cleave peptides with Arg, Phe, Tyr, Leu, and Glu adjacent to the leaving group at neutral or slightly basic pH. The proteasome has an ATP-dependent proteolytic activity.</text>
</comment>
<keyword evidence="5" id="KW-0378">Hydrolase</keyword>
<dbReference type="Pfam" id="PF12465">
    <property type="entry name" value="Pr_beta_C"/>
    <property type="match status" value="1"/>
</dbReference>